<organism evidence="1">
    <name type="scientific">bioreactor metagenome</name>
    <dbReference type="NCBI Taxonomy" id="1076179"/>
    <lineage>
        <taxon>unclassified sequences</taxon>
        <taxon>metagenomes</taxon>
        <taxon>ecological metagenomes</taxon>
    </lineage>
</organism>
<dbReference type="EMBL" id="VSSQ01010115">
    <property type="protein sequence ID" value="MPM43472.1"/>
    <property type="molecule type" value="Genomic_DNA"/>
</dbReference>
<evidence type="ECO:0000313" key="1">
    <source>
        <dbReference type="EMBL" id="MPM43472.1"/>
    </source>
</evidence>
<proteinExistence type="predicted"/>
<name>A0A644ZRJ3_9ZZZZ</name>
<accession>A0A644ZRJ3</accession>
<protein>
    <submittedName>
        <fullName evidence="1">Uncharacterized protein</fullName>
    </submittedName>
</protein>
<reference evidence="1" key="1">
    <citation type="submission" date="2019-08" db="EMBL/GenBank/DDBJ databases">
        <authorList>
            <person name="Kucharzyk K."/>
            <person name="Murdoch R.W."/>
            <person name="Higgins S."/>
            <person name="Loffler F."/>
        </authorList>
    </citation>
    <scope>NUCLEOTIDE SEQUENCE</scope>
</reference>
<comment type="caution">
    <text evidence="1">The sequence shown here is derived from an EMBL/GenBank/DDBJ whole genome shotgun (WGS) entry which is preliminary data.</text>
</comment>
<sequence length="187" mass="20625">MSEWDAHVYCTCFRDGLTSDPPYPRSDLTVNRFGVVTLTGSNDHAEDPEKLWCWRVGMTEDGGEAPSPCAHRDMKVVDAIFYWPGSRSYTDRYPVFESCLADARLPVLAELIYRQQADDYPSGGIWVTSSEAAEALTELGILAERMPADLPPADAYFARTLADLLTASASTGNPVILHYNGLIDGAW</sequence>
<gene>
    <name evidence="1" type="ORF">SDC9_90146</name>
</gene>
<dbReference type="AlphaFoldDB" id="A0A644ZRJ3"/>